<feature type="binding site" evidence="20">
    <location>
        <position position="838"/>
    </location>
    <ligand>
        <name>ATP</name>
        <dbReference type="ChEBI" id="CHEBI:30616"/>
    </ligand>
</feature>
<dbReference type="AlphaFoldDB" id="A0AAE1VMH5"/>
<comment type="catalytic activity">
    <reaction evidence="18">
        <text>L-threonyl-[protein] + ATP = O-phospho-L-threonyl-[protein] + ADP + H(+)</text>
        <dbReference type="Rhea" id="RHEA:46608"/>
        <dbReference type="Rhea" id="RHEA-COMP:11060"/>
        <dbReference type="Rhea" id="RHEA-COMP:11605"/>
        <dbReference type="ChEBI" id="CHEBI:15378"/>
        <dbReference type="ChEBI" id="CHEBI:30013"/>
        <dbReference type="ChEBI" id="CHEBI:30616"/>
        <dbReference type="ChEBI" id="CHEBI:61977"/>
        <dbReference type="ChEBI" id="CHEBI:456216"/>
        <dbReference type="EC" id="2.7.11.1"/>
    </reaction>
</comment>
<dbReference type="PROSITE" id="PS50011">
    <property type="entry name" value="PROTEIN_KINASE_DOM"/>
    <property type="match status" value="1"/>
</dbReference>
<dbReference type="SUPFAM" id="SSF56112">
    <property type="entry name" value="Protein kinase-like (PK-like)"/>
    <property type="match status" value="1"/>
</dbReference>
<dbReference type="GO" id="GO:0033612">
    <property type="term" value="F:receptor serine/threonine kinase binding"/>
    <property type="evidence" value="ECO:0007669"/>
    <property type="project" value="TreeGrafter"/>
</dbReference>
<evidence type="ECO:0000256" key="7">
    <source>
        <dbReference type="ARBA" id="ARBA00022679"/>
    </source>
</evidence>
<evidence type="ECO:0000313" key="24">
    <source>
        <dbReference type="EMBL" id="KAK4374587.1"/>
    </source>
</evidence>
<organism evidence="24 25">
    <name type="scientific">Anisodus tanguticus</name>
    <dbReference type="NCBI Taxonomy" id="243964"/>
    <lineage>
        <taxon>Eukaryota</taxon>
        <taxon>Viridiplantae</taxon>
        <taxon>Streptophyta</taxon>
        <taxon>Embryophyta</taxon>
        <taxon>Tracheophyta</taxon>
        <taxon>Spermatophyta</taxon>
        <taxon>Magnoliopsida</taxon>
        <taxon>eudicotyledons</taxon>
        <taxon>Gunneridae</taxon>
        <taxon>Pentapetalae</taxon>
        <taxon>asterids</taxon>
        <taxon>lamiids</taxon>
        <taxon>Solanales</taxon>
        <taxon>Solanaceae</taxon>
        <taxon>Solanoideae</taxon>
        <taxon>Hyoscyameae</taxon>
        <taxon>Anisodus</taxon>
    </lineage>
</organism>
<keyword evidence="25" id="KW-1185">Reference proteome</keyword>
<evidence type="ECO:0000256" key="18">
    <source>
        <dbReference type="ARBA" id="ARBA00047899"/>
    </source>
</evidence>
<keyword evidence="11 20" id="KW-0547">Nucleotide-binding</keyword>
<evidence type="ECO:0000256" key="19">
    <source>
        <dbReference type="ARBA" id="ARBA00048679"/>
    </source>
</evidence>
<keyword evidence="9" id="KW-0732">Signal</keyword>
<dbReference type="InterPro" id="IPR032675">
    <property type="entry name" value="LRR_dom_sf"/>
</dbReference>
<dbReference type="InterPro" id="IPR013210">
    <property type="entry name" value="LRR_N_plant-typ"/>
</dbReference>
<feature type="domain" description="Protein kinase" evidence="23">
    <location>
        <begin position="809"/>
        <end position="1088"/>
    </location>
</feature>
<dbReference type="FunFam" id="1.10.510.10:FF:000388">
    <property type="entry name" value="Leucine-rich repeat receptor-like tyrosine-protein kinase PXC3"/>
    <property type="match status" value="1"/>
</dbReference>
<evidence type="ECO:0000256" key="16">
    <source>
        <dbReference type="ARBA" id="ARBA00023170"/>
    </source>
</evidence>
<comment type="caution">
    <text evidence="24">The sequence shown here is derived from an EMBL/GenBank/DDBJ whole genome shotgun (WGS) entry which is preliminary data.</text>
</comment>
<dbReference type="Proteomes" id="UP001291623">
    <property type="component" value="Unassembled WGS sequence"/>
</dbReference>
<dbReference type="PANTHER" id="PTHR48056:SF89">
    <property type="entry name" value="OS06G0585982 PROTEIN"/>
    <property type="match status" value="1"/>
</dbReference>
<dbReference type="GO" id="GO:0050832">
    <property type="term" value="P:defense response to fungus"/>
    <property type="evidence" value="ECO:0007669"/>
    <property type="project" value="UniProtKB-ARBA"/>
</dbReference>
<evidence type="ECO:0000256" key="21">
    <source>
        <dbReference type="SAM" id="MobiDB-lite"/>
    </source>
</evidence>
<dbReference type="SMART" id="SM00220">
    <property type="entry name" value="S_TKc"/>
    <property type="match status" value="1"/>
</dbReference>
<dbReference type="GO" id="GO:0047429">
    <property type="term" value="F:nucleoside triphosphate diphosphatase activity"/>
    <property type="evidence" value="ECO:0007669"/>
    <property type="project" value="InterPro"/>
</dbReference>
<evidence type="ECO:0000256" key="9">
    <source>
        <dbReference type="ARBA" id="ARBA00022729"/>
    </source>
</evidence>
<dbReference type="FunFam" id="3.30.200.20:FF:000309">
    <property type="entry name" value="Leucine-rich repeat receptor protein kinase MSP1"/>
    <property type="match status" value="1"/>
</dbReference>
<dbReference type="EMBL" id="JAVYJV010000003">
    <property type="protein sequence ID" value="KAK4374587.1"/>
    <property type="molecule type" value="Genomic_DNA"/>
</dbReference>
<dbReference type="GO" id="GO:0005524">
    <property type="term" value="F:ATP binding"/>
    <property type="evidence" value="ECO:0007669"/>
    <property type="project" value="UniProtKB-UniRule"/>
</dbReference>
<dbReference type="SUPFAM" id="SSF52058">
    <property type="entry name" value="L domain-like"/>
    <property type="match status" value="1"/>
</dbReference>
<dbReference type="FunFam" id="3.80.10.10:FF:000383">
    <property type="entry name" value="Leucine-rich repeat receptor protein kinase EMS1"/>
    <property type="match status" value="1"/>
</dbReference>
<evidence type="ECO:0000256" key="8">
    <source>
        <dbReference type="ARBA" id="ARBA00022692"/>
    </source>
</evidence>
<evidence type="ECO:0000256" key="2">
    <source>
        <dbReference type="ARBA" id="ARBA00008684"/>
    </source>
</evidence>
<dbReference type="PROSITE" id="PS51450">
    <property type="entry name" value="LRR"/>
    <property type="match status" value="1"/>
</dbReference>
<evidence type="ECO:0000256" key="4">
    <source>
        <dbReference type="ARBA" id="ARBA00022527"/>
    </source>
</evidence>
<evidence type="ECO:0000259" key="23">
    <source>
        <dbReference type="PROSITE" id="PS50011"/>
    </source>
</evidence>
<keyword evidence="5" id="KW-0597">Phosphoprotein</keyword>
<dbReference type="InterPro" id="IPR025984">
    <property type="entry name" value="DCTPP"/>
</dbReference>
<reference evidence="24" key="1">
    <citation type="submission" date="2023-12" db="EMBL/GenBank/DDBJ databases">
        <title>Genome assembly of Anisodus tanguticus.</title>
        <authorList>
            <person name="Wang Y.-J."/>
        </authorList>
    </citation>
    <scope>NUCLEOTIDE SEQUENCE</scope>
    <source>
        <strain evidence="24">KB-2021</strain>
        <tissue evidence="24">Leaf</tissue>
    </source>
</reference>
<dbReference type="Pfam" id="PF12643">
    <property type="entry name" value="MazG-like"/>
    <property type="match status" value="1"/>
</dbReference>
<dbReference type="InterPro" id="IPR003591">
    <property type="entry name" value="Leu-rich_rpt_typical-subtyp"/>
</dbReference>
<dbReference type="InterPro" id="IPR017441">
    <property type="entry name" value="Protein_kinase_ATP_BS"/>
</dbReference>
<dbReference type="Gene3D" id="1.10.510.10">
    <property type="entry name" value="Transferase(Phosphotransferase) domain 1"/>
    <property type="match status" value="1"/>
</dbReference>
<feature type="transmembrane region" description="Helical" evidence="22">
    <location>
        <begin position="7"/>
        <end position="26"/>
    </location>
</feature>
<protein>
    <recommendedName>
        <fullName evidence="3">non-specific serine/threonine protein kinase</fullName>
        <ecNumber evidence="3">2.7.11.1</ecNumber>
    </recommendedName>
</protein>
<dbReference type="Gene3D" id="1.10.287.1080">
    <property type="entry name" value="MazG-like"/>
    <property type="match status" value="1"/>
</dbReference>
<comment type="similarity">
    <text evidence="2">Belongs to the protein kinase superfamily. Ser/Thr protein kinase family.</text>
</comment>
<keyword evidence="17" id="KW-0325">Glycoprotein</keyword>
<evidence type="ECO:0000256" key="17">
    <source>
        <dbReference type="ARBA" id="ARBA00023180"/>
    </source>
</evidence>
<comment type="subcellular location">
    <subcellularLocation>
        <location evidence="1">Membrane</location>
        <topology evidence="1">Single-pass type I membrane protein</topology>
    </subcellularLocation>
</comment>
<proteinExistence type="inferred from homology"/>
<dbReference type="InterPro" id="IPR011009">
    <property type="entry name" value="Kinase-like_dom_sf"/>
</dbReference>
<keyword evidence="12" id="KW-0418">Kinase</keyword>
<keyword evidence="7" id="KW-0808">Transferase</keyword>
<dbReference type="FunFam" id="3.80.10.10:FF:000691">
    <property type="entry name" value="Putative LRR receptor-like serine/threonine-protein kinase"/>
    <property type="match status" value="1"/>
</dbReference>
<dbReference type="PROSITE" id="PS00108">
    <property type="entry name" value="PROTEIN_KINASE_ST"/>
    <property type="match status" value="1"/>
</dbReference>
<keyword evidence="15 22" id="KW-0472">Membrane</keyword>
<evidence type="ECO:0000256" key="11">
    <source>
        <dbReference type="ARBA" id="ARBA00022741"/>
    </source>
</evidence>
<dbReference type="SMART" id="SM00369">
    <property type="entry name" value="LRR_TYP"/>
    <property type="match status" value="7"/>
</dbReference>
<keyword evidence="4" id="KW-0723">Serine/threonine-protein kinase</keyword>
<dbReference type="SUPFAM" id="SSF52047">
    <property type="entry name" value="RNI-like"/>
    <property type="match status" value="1"/>
</dbReference>
<evidence type="ECO:0000313" key="25">
    <source>
        <dbReference type="Proteomes" id="UP001291623"/>
    </source>
</evidence>
<dbReference type="InterPro" id="IPR008271">
    <property type="entry name" value="Ser/Thr_kinase_AS"/>
</dbReference>
<dbReference type="EC" id="2.7.11.1" evidence="3"/>
<dbReference type="InterPro" id="IPR050647">
    <property type="entry name" value="Plant_LRR-RLKs"/>
</dbReference>
<dbReference type="InterPro" id="IPR000719">
    <property type="entry name" value="Prot_kinase_dom"/>
</dbReference>
<dbReference type="SUPFAM" id="SSF101386">
    <property type="entry name" value="all-alpha NTP pyrophosphatases"/>
    <property type="match status" value="1"/>
</dbReference>
<accession>A0AAE1VMH5</accession>
<keyword evidence="8 22" id="KW-0812">Transmembrane</keyword>
<keyword evidence="6" id="KW-0433">Leucine-rich repeat</keyword>
<name>A0AAE1VMH5_9SOLA</name>
<keyword evidence="14 22" id="KW-1133">Transmembrane helix</keyword>
<evidence type="ECO:0000256" key="22">
    <source>
        <dbReference type="SAM" id="Phobius"/>
    </source>
</evidence>
<evidence type="ECO:0000256" key="15">
    <source>
        <dbReference type="ARBA" id="ARBA00023136"/>
    </source>
</evidence>
<dbReference type="Gene3D" id="3.80.10.10">
    <property type="entry name" value="Ribonuclease Inhibitor"/>
    <property type="match status" value="5"/>
</dbReference>
<keyword evidence="10" id="KW-0677">Repeat</keyword>
<evidence type="ECO:0000256" key="14">
    <source>
        <dbReference type="ARBA" id="ARBA00022989"/>
    </source>
</evidence>
<gene>
    <name evidence="24" type="ORF">RND71_005264</name>
</gene>
<dbReference type="Pfam" id="PF08263">
    <property type="entry name" value="LRRNT_2"/>
    <property type="match status" value="1"/>
</dbReference>
<feature type="compositionally biased region" description="Low complexity" evidence="21">
    <location>
        <begin position="767"/>
        <end position="777"/>
    </location>
</feature>
<keyword evidence="16" id="KW-0675">Receptor</keyword>
<dbReference type="Pfam" id="PF00560">
    <property type="entry name" value="LRR_1"/>
    <property type="match status" value="7"/>
</dbReference>
<evidence type="ECO:0000256" key="10">
    <source>
        <dbReference type="ARBA" id="ARBA00022737"/>
    </source>
</evidence>
<evidence type="ECO:0000256" key="1">
    <source>
        <dbReference type="ARBA" id="ARBA00004479"/>
    </source>
</evidence>
<comment type="catalytic activity">
    <reaction evidence="19">
        <text>L-seryl-[protein] + ATP = O-phospho-L-seryl-[protein] + ADP + H(+)</text>
        <dbReference type="Rhea" id="RHEA:17989"/>
        <dbReference type="Rhea" id="RHEA-COMP:9863"/>
        <dbReference type="Rhea" id="RHEA-COMP:11604"/>
        <dbReference type="ChEBI" id="CHEBI:15378"/>
        <dbReference type="ChEBI" id="CHEBI:29999"/>
        <dbReference type="ChEBI" id="CHEBI:30616"/>
        <dbReference type="ChEBI" id="CHEBI:83421"/>
        <dbReference type="ChEBI" id="CHEBI:456216"/>
        <dbReference type="EC" id="2.7.11.1"/>
    </reaction>
</comment>
<dbReference type="PROSITE" id="PS00107">
    <property type="entry name" value="PROTEIN_KINASE_ATP"/>
    <property type="match status" value="1"/>
</dbReference>
<feature type="transmembrane region" description="Helical" evidence="22">
    <location>
        <begin position="718"/>
        <end position="745"/>
    </location>
</feature>
<sequence>MSEVEYHVFLPIALLNFFILISGTLVCGDSLETDKQLLLNLKSFLKHQNPVERGFKYTQWNPTDLSPCKWPGISCNTSINRVTGIDLSDNNLAGKLFDNFSAMTELTSLDLSKNTFSESIPPDLGECQNLKFLNLSHNIIVGELNLTGLNKLEVLDLTMNRIHWLTIPEICDNLAVANISNNNFTGETGRVFEHCKNLKYLDLSYNNLAGNLSFGLDVLNMFSASHNNFSGPLPSWIFTKNCSLQVLDLSENLLFGELPTSISNCKRLVELNLWGNSFSGLIPREIGSVLSLKELCLGSNNFAGEIPDTLSGLSKLVFLDLSRNNFGGEIQEIFGQLTQVRFLVLHGNSYIGGIVSSGIPNLVNLSRLDLSDNHFSGQLPVEISQMKGLEFLIFAHNQFSGNIPSEYGDLSAVQAIDLSSNRLTGSIPPSFGKLRSLLWLMLAKNSLGGEIPPELGNCSSLLWLNLANNQLSGPVPPELASIGADPIPTFLFNREKEKLTAGSGDCFAMRRWIPADYPPFSFIYPLLTGKNCRTLGDRLFIGDGLMPVCEPGSNVRTNQVPGYIQLSDNKLSGEIPPEIGKMQNISMLHLGANEFSGRLPSEIGRVHLVVLNISQNNFSGEIPKQIGHIKCLQNLDLSFNNFSGPFPTSFSNLHDLSKFNISYNPYIYGVVPEIGQLVTFEKSSFLGDPLLRLPSFMHNSTNNTVQNTNGNHKKPTKVGVLLVIVALVLAFLVCGVMSFLVCLLIKAPMGPSRNLLENTEGRHDSPSSTGASSSRLCASSSRLSDDVKIIRLDRTSFTHSDILKATWNFSNDRIIGRGGFGIVYRGVLPDGREVAVKKIQREGVEGEREFRAEMEALSGNGSGWPHPNLVTLYGWCLDGSEKHLVYEYMEGGTLDDIITDRTRFTWKRRIQAAIDVARALVYLHHDCYPCIVHRDVKGSNVLLDKDGRAKVTDFGLARVMISEHTHVSTMVAGTIGYVAPEYGQTMQATTKGDVYSFGVLAMELATRRHAIDGGEECLIEWATRVMGEGRKGFTRAIMPVALLVSGLTEGAEEMCELLRIGIRCTAETPHDRPNMKQVGEVGELSEIFQWKGEVARGLPNWTSDDKEHLEEELSDVLLYLVQLADVCGLDLGQAALTKIVKNAQKYPITKPT</sequence>
<evidence type="ECO:0000256" key="20">
    <source>
        <dbReference type="PROSITE-ProRule" id="PRU10141"/>
    </source>
</evidence>
<evidence type="ECO:0000256" key="5">
    <source>
        <dbReference type="ARBA" id="ARBA00022553"/>
    </source>
</evidence>
<evidence type="ECO:0000256" key="13">
    <source>
        <dbReference type="ARBA" id="ARBA00022840"/>
    </source>
</evidence>
<dbReference type="PANTHER" id="PTHR48056">
    <property type="entry name" value="LRR RECEPTOR-LIKE SERINE/THREONINE-PROTEIN KINASE-RELATED"/>
    <property type="match status" value="1"/>
</dbReference>
<keyword evidence="13 20" id="KW-0067">ATP-binding</keyword>
<dbReference type="Gene3D" id="3.30.200.20">
    <property type="entry name" value="Phosphorylase Kinase, domain 1"/>
    <property type="match status" value="1"/>
</dbReference>
<evidence type="ECO:0000256" key="6">
    <source>
        <dbReference type="ARBA" id="ARBA00022614"/>
    </source>
</evidence>
<dbReference type="Pfam" id="PF00069">
    <property type="entry name" value="Pkinase"/>
    <property type="match status" value="1"/>
</dbReference>
<dbReference type="GO" id="GO:0016020">
    <property type="term" value="C:membrane"/>
    <property type="evidence" value="ECO:0007669"/>
    <property type="project" value="UniProtKB-SubCell"/>
</dbReference>
<evidence type="ECO:0000256" key="12">
    <source>
        <dbReference type="ARBA" id="ARBA00022777"/>
    </source>
</evidence>
<dbReference type="GO" id="GO:0004674">
    <property type="term" value="F:protein serine/threonine kinase activity"/>
    <property type="evidence" value="ECO:0007669"/>
    <property type="project" value="UniProtKB-KW"/>
</dbReference>
<dbReference type="GO" id="GO:0009143">
    <property type="term" value="P:nucleoside triphosphate catabolic process"/>
    <property type="evidence" value="ECO:0007669"/>
    <property type="project" value="InterPro"/>
</dbReference>
<dbReference type="Pfam" id="PF13855">
    <property type="entry name" value="LRR_8"/>
    <property type="match status" value="2"/>
</dbReference>
<feature type="region of interest" description="Disordered" evidence="21">
    <location>
        <begin position="756"/>
        <end position="777"/>
    </location>
</feature>
<evidence type="ECO:0000256" key="3">
    <source>
        <dbReference type="ARBA" id="ARBA00012513"/>
    </source>
</evidence>
<dbReference type="InterPro" id="IPR001611">
    <property type="entry name" value="Leu-rich_rpt"/>
</dbReference>
<dbReference type="CDD" id="cd14066">
    <property type="entry name" value="STKc_IRAK"/>
    <property type="match status" value="1"/>
</dbReference>
<dbReference type="CDD" id="cd11537">
    <property type="entry name" value="NTP-PPase_RS21-C6_like"/>
    <property type="match status" value="1"/>
</dbReference>